<reference evidence="10" key="1">
    <citation type="submission" date="2021-10" db="EMBL/GenBank/DDBJ databases">
        <title>Tropical sea cucumber genome reveals ecological adaptation and Cuvierian tubules defense mechanism.</title>
        <authorList>
            <person name="Chen T."/>
        </authorList>
    </citation>
    <scope>NUCLEOTIDE SEQUENCE</scope>
    <source>
        <strain evidence="10">Nanhai2018</strain>
        <tissue evidence="10">Muscle</tissue>
    </source>
</reference>
<comment type="caution">
    <text evidence="10">The sequence shown here is derived from an EMBL/GenBank/DDBJ whole genome shotgun (WGS) entry which is preliminary data.</text>
</comment>
<dbReference type="PANTHER" id="PTHR24406">
    <property type="entry name" value="TRANSCRIPTIONAL REPRESSOR CTCFL-RELATED"/>
    <property type="match status" value="1"/>
</dbReference>
<evidence type="ECO:0000256" key="4">
    <source>
        <dbReference type="ARBA" id="ARBA00022771"/>
    </source>
</evidence>
<evidence type="ECO:0000256" key="1">
    <source>
        <dbReference type="ARBA" id="ARBA00004123"/>
    </source>
</evidence>
<feature type="region of interest" description="Disordered" evidence="8">
    <location>
        <begin position="115"/>
        <end position="223"/>
    </location>
</feature>
<feature type="compositionally biased region" description="Low complexity" evidence="8">
    <location>
        <begin position="421"/>
        <end position="434"/>
    </location>
</feature>
<keyword evidence="3" id="KW-0677">Repeat</keyword>
<feature type="compositionally biased region" description="Basic and acidic residues" evidence="8">
    <location>
        <begin position="188"/>
        <end position="207"/>
    </location>
</feature>
<feature type="domain" description="C2H2-type" evidence="9">
    <location>
        <begin position="603"/>
        <end position="630"/>
    </location>
</feature>
<keyword evidence="11" id="KW-1185">Reference proteome</keyword>
<feature type="compositionally biased region" description="Acidic residues" evidence="8">
    <location>
        <begin position="271"/>
        <end position="283"/>
    </location>
</feature>
<keyword evidence="6" id="KW-0539">Nucleus</keyword>
<dbReference type="Gene3D" id="3.30.160.60">
    <property type="entry name" value="Classic Zinc Finger"/>
    <property type="match status" value="3"/>
</dbReference>
<organism evidence="10 11">
    <name type="scientific">Holothuria leucospilota</name>
    <name type="common">Black long sea cucumber</name>
    <name type="synonym">Mertensiothuria leucospilota</name>
    <dbReference type="NCBI Taxonomy" id="206669"/>
    <lineage>
        <taxon>Eukaryota</taxon>
        <taxon>Metazoa</taxon>
        <taxon>Echinodermata</taxon>
        <taxon>Eleutherozoa</taxon>
        <taxon>Echinozoa</taxon>
        <taxon>Holothuroidea</taxon>
        <taxon>Aspidochirotacea</taxon>
        <taxon>Aspidochirotida</taxon>
        <taxon>Holothuriidae</taxon>
        <taxon>Holothuria</taxon>
    </lineage>
</organism>
<comment type="subcellular location">
    <subcellularLocation>
        <location evidence="1">Nucleus</location>
    </subcellularLocation>
</comment>
<evidence type="ECO:0000313" key="11">
    <source>
        <dbReference type="Proteomes" id="UP001152320"/>
    </source>
</evidence>
<feature type="region of interest" description="Disordered" evidence="8">
    <location>
        <begin position="251"/>
        <end position="290"/>
    </location>
</feature>
<evidence type="ECO:0000256" key="2">
    <source>
        <dbReference type="ARBA" id="ARBA00022723"/>
    </source>
</evidence>
<evidence type="ECO:0000256" key="6">
    <source>
        <dbReference type="ARBA" id="ARBA00023242"/>
    </source>
</evidence>
<dbReference type="OrthoDB" id="3437960at2759"/>
<keyword evidence="4 7" id="KW-0863">Zinc-finger</keyword>
<feature type="domain" description="C2H2-type" evidence="9">
    <location>
        <begin position="547"/>
        <end position="574"/>
    </location>
</feature>
<feature type="domain" description="C2H2-type" evidence="9">
    <location>
        <begin position="575"/>
        <end position="602"/>
    </location>
</feature>
<dbReference type="InterPro" id="IPR050888">
    <property type="entry name" value="ZnF_C2H2-type_TF"/>
</dbReference>
<name>A0A9Q0YNR2_HOLLE</name>
<feature type="compositionally biased region" description="Acidic residues" evidence="8">
    <location>
        <begin position="251"/>
        <end position="261"/>
    </location>
</feature>
<feature type="region of interest" description="Disordered" evidence="8">
    <location>
        <begin position="394"/>
        <end position="413"/>
    </location>
</feature>
<dbReference type="FunFam" id="3.30.160.60:FF:000303">
    <property type="entry name" value="Zinc finger protein 41"/>
    <property type="match status" value="1"/>
</dbReference>
<dbReference type="EMBL" id="JAIZAY010000017">
    <property type="protein sequence ID" value="KAJ8025823.1"/>
    <property type="molecule type" value="Genomic_DNA"/>
</dbReference>
<dbReference type="SUPFAM" id="SSF57667">
    <property type="entry name" value="beta-beta-alpha zinc fingers"/>
    <property type="match status" value="2"/>
</dbReference>
<dbReference type="InterPro" id="IPR013087">
    <property type="entry name" value="Znf_C2H2_type"/>
</dbReference>
<sequence>MYTTHYIVSNTCVSKMDGGSALGAETKRGPKITLTLSARKRRKKASDKKYRLTKVALSGSFDAWKDLKEGGGWTHGELAAHLLHVHRRHCTAPNCKQFTDVKEPVVDAIVSGKNNGNKYAKILPKPVRNQNEMPKSGNDDSSVSEEMTETIHKHDHDEKECNPNDVSESDSDAASSSVHTVVAPQDETISKDQEKRHKQAQEAKGREENEDVGTSQGEVELKEPTAVEDFLTHSENLEPDETDLNDEIVSDNEGLENDSDSGAEPSLEVIFDSDEDGYSSEEGEGLKEKRQRLDHQVTVLPFKRFDLAEVAKAEGVSDASISRNRIRKLCWTELERVYRCKLCLFEEPNTYSTCRHLLQEHPEVVGDLEEYLKGRPASDSQTGSTLYDMVMDVPPPNDSAVENNKESESCDGIGEEMGSVEISEGGSKSSGSVGRESKDNPLDSMESVELLARWVKLQLSCQFCQKGISCLLFTQSGKRIIHRCRLGKSVPSLCEICGKSFARFRQHWLSTHSEPELRICPYCGEMKTAYLLSSHIISCHTSKKDEYQCEVCKKGFRTKKRRDIHEIIHQKEKPFKCTYCQRGFTQATNMKYHMRQHTGEKPYQCNICSESFAHNVSLKNHLKSQHGIDPWKMDPAGD</sequence>
<evidence type="ECO:0000256" key="5">
    <source>
        <dbReference type="ARBA" id="ARBA00022833"/>
    </source>
</evidence>
<evidence type="ECO:0000256" key="8">
    <source>
        <dbReference type="SAM" id="MobiDB-lite"/>
    </source>
</evidence>
<protein>
    <recommendedName>
        <fullName evidence="9">C2H2-type domain-containing protein</fullName>
    </recommendedName>
</protein>
<evidence type="ECO:0000313" key="10">
    <source>
        <dbReference type="EMBL" id="KAJ8025823.1"/>
    </source>
</evidence>
<evidence type="ECO:0000259" key="9">
    <source>
        <dbReference type="PROSITE" id="PS50157"/>
    </source>
</evidence>
<proteinExistence type="predicted"/>
<evidence type="ECO:0000256" key="7">
    <source>
        <dbReference type="PROSITE-ProRule" id="PRU00042"/>
    </source>
</evidence>
<dbReference type="SMART" id="SM00355">
    <property type="entry name" value="ZnF_C2H2"/>
    <property type="match status" value="6"/>
</dbReference>
<dbReference type="GO" id="GO:0008270">
    <property type="term" value="F:zinc ion binding"/>
    <property type="evidence" value="ECO:0007669"/>
    <property type="project" value="UniProtKB-KW"/>
</dbReference>
<dbReference type="GO" id="GO:1990837">
    <property type="term" value="F:sequence-specific double-stranded DNA binding"/>
    <property type="evidence" value="ECO:0007669"/>
    <property type="project" value="UniProtKB-ARBA"/>
</dbReference>
<dbReference type="PROSITE" id="PS50157">
    <property type="entry name" value="ZINC_FINGER_C2H2_2"/>
    <property type="match status" value="3"/>
</dbReference>
<keyword evidence="5" id="KW-0862">Zinc</keyword>
<feature type="compositionally biased region" description="Low complexity" evidence="8">
    <location>
        <begin position="172"/>
        <end position="183"/>
    </location>
</feature>
<dbReference type="GO" id="GO:0005634">
    <property type="term" value="C:nucleus"/>
    <property type="evidence" value="ECO:0007669"/>
    <property type="project" value="UniProtKB-SubCell"/>
</dbReference>
<feature type="compositionally biased region" description="Polar residues" evidence="8">
    <location>
        <begin position="128"/>
        <end position="141"/>
    </location>
</feature>
<keyword evidence="2" id="KW-0479">Metal-binding</keyword>
<dbReference type="FunFam" id="3.30.160.60:FF:000437">
    <property type="entry name" value="zinc finger and BTB domain-containing protein 38"/>
    <property type="match status" value="1"/>
</dbReference>
<accession>A0A9Q0YNR2</accession>
<dbReference type="Proteomes" id="UP001152320">
    <property type="component" value="Chromosome 17"/>
</dbReference>
<gene>
    <name evidence="10" type="ORF">HOLleu_33484</name>
</gene>
<feature type="compositionally biased region" description="Basic and acidic residues" evidence="8">
    <location>
        <begin position="149"/>
        <end position="162"/>
    </location>
</feature>
<dbReference type="PROSITE" id="PS00028">
    <property type="entry name" value="ZINC_FINGER_C2H2_1"/>
    <property type="match status" value="3"/>
</dbReference>
<evidence type="ECO:0000256" key="3">
    <source>
        <dbReference type="ARBA" id="ARBA00022737"/>
    </source>
</evidence>
<dbReference type="Pfam" id="PF00096">
    <property type="entry name" value="zf-C2H2"/>
    <property type="match status" value="2"/>
</dbReference>
<dbReference type="AlphaFoldDB" id="A0A9Q0YNR2"/>
<feature type="region of interest" description="Disordered" evidence="8">
    <location>
        <begin position="421"/>
        <end position="441"/>
    </location>
</feature>
<dbReference type="InterPro" id="IPR036236">
    <property type="entry name" value="Znf_C2H2_sf"/>
</dbReference>